<evidence type="ECO:0000313" key="7">
    <source>
        <dbReference type="EMBL" id="ABM27758.1"/>
    </source>
</evidence>
<dbReference type="Pfam" id="PF03793">
    <property type="entry name" value="PASTA"/>
    <property type="match status" value="1"/>
</dbReference>
<evidence type="ECO:0000256" key="2">
    <source>
        <dbReference type="ARBA" id="ARBA00022645"/>
    </source>
</evidence>
<dbReference type="RefSeq" id="WP_011791800.1">
    <property type="nucleotide sequence ID" value="NC_008751.1"/>
</dbReference>
<keyword evidence="3 5" id="KW-0472">Membrane</keyword>
<dbReference type="KEGG" id="dvl:Dvul_0735"/>
<reference evidence="8" key="1">
    <citation type="journal article" date="2009" name="Environ. Microbiol.">
        <title>Contribution of mobile genetic elements to Desulfovibrio vulgaris genome plasticity.</title>
        <authorList>
            <person name="Walker C.B."/>
            <person name="Stolyar S."/>
            <person name="Chivian D."/>
            <person name="Pinel N."/>
            <person name="Gabster J.A."/>
            <person name="Dehal P.S."/>
            <person name="He Z."/>
            <person name="Yang Z.K."/>
            <person name="Yen H.C."/>
            <person name="Zhou J."/>
            <person name="Wall J.D."/>
            <person name="Hazen T.C."/>
            <person name="Arkin A.P."/>
            <person name="Stahl D.A."/>
        </authorList>
    </citation>
    <scope>NUCLEOTIDE SEQUENCE [LARGE SCALE GENOMIC DNA]</scope>
    <source>
        <strain evidence="8">DP4</strain>
    </source>
</reference>
<feature type="region of interest" description="Disordered" evidence="4">
    <location>
        <begin position="1"/>
        <end position="23"/>
    </location>
</feature>
<dbReference type="Proteomes" id="UP000009173">
    <property type="component" value="Chromosome"/>
</dbReference>
<dbReference type="HOGENOM" id="CLU_009289_6_4_7"/>
<dbReference type="InterPro" id="IPR050515">
    <property type="entry name" value="Beta-lactam/transpept"/>
</dbReference>
<dbReference type="Gene3D" id="1.10.150.770">
    <property type="match status" value="1"/>
</dbReference>
<dbReference type="GO" id="GO:0016757">
    <property type="term" value="F:glycosyltransferase activity"/>
    <property type="evidence" value="ECO:0007669"/>
    <property type="project" value="UniProtKB-KW"/>
</dbReference>
<feature type="compositionally biased region" description="Basic residues" evidence="4">
    <location>
        <begin position="1"/>
        <end position="17"/>
    </location>
</feature>
<dbReference type="InterPro" id="IPR036138">
    <property type="entry name" value="PBP_dimer_sf"/>
</dbReference>
<feature type="domain" description="PASTA" evidence="6">
    <location>
        <begin position="630"/>
        <end position="688"/>
    </location>
</feature>
<name>A0A0H3A5J5_NITV4</name>
<keyword evidence="2" id="KW-0121">Carboxypeptidase</keyword>
<keyword evidence="7" id="KW-0808">Transferase</keyword>
<evidence type="ECO:0000259" key="6">
    <source>
        <dbReference type="PROSITE" id="PS51178"/>
    </source>
</evidence>
<dbReference type="GO" id="GO:0071555">
    <property type="term" value="P:cell wall organization"/>
    <property type="evidence" value="ECO:0007669"/>
    <property type="project" value="TreeGrafter"/>
</dbReference>
<dbReference type="EMBL" id="CP000527">
    <property type="protein sequence ID" value="ABM27758.1"/>
    <property type="molecule type" value="Genomic_DNA"/>
</dbReference>
<evidence type="ECO:0000256" key="1">
    <source>
        <dbReference type="ARBA" id="ARBA00004370"/>
    </source>
</evidence>
<dbReference type="SUPFAM" id="SSF54184">
    <property type="entry name" value="Penicillin-binding protein 2x (pbp-2x), c-terminal domain"/>
    <property type="match status" value="1"/>
</dbReference>
<dbReference type="EC" id="2.4.1.129" evidence="7"/>
<feature type="transmembrane region" description="Helical" evidence="5">
    <location>
        <begin position="36"/>
        <end position="57"/>
    </location>
</feature>
<dbReference type="GO" id="GO:0008658">
    <property type="term" value="F:penicillin binding"/>
    <property type="evidence" value="ECO:0007669"/>
    <property type="project" value="InterPro"/>
</dbReference>
<keyword evidence="2" id="KW-0645">Protease</keyword>
<evidence type="ECO:0000256" key="3">
    <source>
        <dbReference type="ARBA" id="ARBA00023136"/>
    </source>
</evidence>
<keyword evidence="7" id="KW-0328">Glycosyltransferase</keyword>
<sequence>MLRAKTPRKTRNTRQKTSRMGGGLSSRLGNVDWGRLRIKAVAGLFGVIWCLLWMRAWHVQVIEGDRLAGMARRQHVAAELVTGQRGSILDRNGQVLARSVEMRSVYVHPLEVQDVDNTAAVLSRCLDLPLPQVRAALSERRRFAWLARKVDDRKANLVREAKLSGVGLTTEYERIYPFRQMAGQLLGFVGLDDKGLEGVERAMDDSLAGTSTRMVMERDAAGRRFYLPGSSDNDIRGGDVRLTIDMQVQFFAEEALADAVDTYEAKWGGALVVDVQSGDILAWAQYPFFNPNAYKEYTPARWRNRLASDALEPGSTFKPFLVAAGLQEGVITPDTLFYCEKGKWKTRTINIRDTHSYDWLPVNKIMRYSSNIGCAKIGLELGTRRYHDYLVKLGFGERTGVPVAESKGILRKPRDWSEADLITASFGQSVSVTALQMAQGYLTLANDGVLKKLRLFIPESGAQQQDVVPSPSPVGPGVAVAAEPRRIFSHKVARQVMDMLRDVVEEDGTGTRARIAGITIGGKTGTAQKADSSGSYGKGRLASFVGLVPIDRPRYLIFVMVDEPTRSPYGGVVAAPVFKHVALRTMAYHGLLPEPVDTDDLKVAEVQKKGAPQDIRQEVRREISERVIETADNVPDVVGKPVRRAVEMFATKGRVPVLKGTGQTVVKQSPEPGAAWQDDKEYILWLSERS</sequence>
<dbReference type="InterPro" id="IPR005543">
    <property type="entry name" value="PASTA_dom"/>
</dbReference>
<keyword evidence="5" id="KW-0812">Transmembrane</keyword>
<dbReference type="SUPFAM" id="SSF56601">
    <property type="entry name" value="beta-lactamase/transpeptidase-like"/>
    <property type="match status" value="1"/>
</dbReference>
<dbReference type="PANTHER" id="PTHR30627:SF1">
    <property type="entry name" value="PEPTIDOGLYCAN D,D-TRANSPEPTIDASE FTSI"/>
    <property type="match status" value="1"/>
</dbReference>
<gene>
    <name evidence="7" type="ordered locus">Dvul_0735</name>
</gene>
<protein>
    <submittedName>
        <fullName evidence="7">Peptidoglycan glycosyltransferase</fullName>
        <ecNumber evidence="7">2.4.1.129</ecNumber>
    </submittedName>
</protein>
<dbReference type="SUPFAM" id="SSF56519">
    <property type="entry name" value="Penicillin binding protein dimerisation domain"/>
    <property type="match status" value="1"/>
</dbReference>
<dbReference type="Gene3D" id="3.30.450.330">
    <property type="match status" value="1"/>
</dbReference>
<evidence type="ECO:0000256" key="4">
    <source>
        <dbReference type="SAM" id="MobiDB-lite"/>
    </source>
</evidence>
<organism evidence="7 8">
    <name type="scientific">Nitratidesulfovibrio vulgaris (strain DP4)</name>
    <name type="common">Desulfovibrio vulgaris</name>
    <dbReference type="NCBI Taxonomy" id="391774"/>
    <lineage>
        <taxon>Bacteria</taxon>
        <taxon>Pseudomonadati</taxon>
        <taxon>Thermodesulfobacteriota</taxon>
        <taxon>Desulfovibrionia</taxon>
        <taxon>Desulfovibrionales</taxon>
        <taxon>Desulfovibrionaceae</taxon>
        <taxon>Nitratidesulfovibrio</taxon>
    </lineage>
</organism>
<dbReference type="AlphaFoldDB" id="A0A0H3A5J5"/>
<dbReference type="InterPro" id="IPR001460">
    <property type="entry name" value="PCN-bd_Tpept"/>
</dbReference>
<dbReference type="Pfam" id="PF03717">
    <property type="entry name" value="PBP_dimer"/>
    <property type="match status" value="1"/>
</dbReference>
<dbReference type="GO" id="GO:0004180">
    <property type="term" value="F:carboxypeptidase activity"/>
    <property type="evidence" value="ECO:0007669"/>
    <property type="project" value="UniProtKB-KW"/>
</dbReference>
<evidence type="ECO:0000313" key="8">
    <source>
        <dbReference type="Proteomes" id="UP000009173"/>
    </source>
</evidence>
<keyword evidence="2" id="KW-0378">Hydrolase</keyword>
<dbReference type="Pfam" id="PF00905">
    <property type="entry name" value="Transpeptidase"/>
    <property type="match status" value="1"/>
</dbReference>
<dbReference type="InterPro" id="IPR012338">
    <property type="entry name" value="Beta-lactam/transpept-like"/>
</dbReference>
<accession>A0A0H3A5J5</accession>
<dbReference type="InterPro" id="IPR005311">
    <property type="entry name" value="PBP_dimer"/>
</dbReference>
<keyword evidence="5" id="KW-1133">Transmembrane helix</keyword>
<comment type="subcellular location">
    <subcellularLocation>
        <location evidence="1">Membrane</location>
    </subcellularLocation>
</comment>
<proteinExistence type="predicted"/>
<dbReference type="Gene3D" id="3.90.1310.10">
    <property type="entry name" value="Penicillin-binding protein 2a (Domain 2)"/>
    <property type="match status" value="1"/>
</dbReference>
<dbReference type="PANTHER" id="PTHR30627">
    <property type="entry name" value="PEPTIDOGLYCAN D,D-TRANSPEPTIDASE"/>
    <property type="match status" value="1"/>
</dbReference>
<dbReference type="PROSITE" id="PS51178">
    <property type="entry name" value="PASTA"/>
    <property type="match status" value="1"/>
</dbReference>
<evidence type="ECO:0000256" key="5">
    <source>
        <dbReference type="SAM" id="Phobius"/>
    </source>
</evidence>
<dbReference type="Gene3D" id="3.40.710.10">
    <property type="entry name" value="DD-peptidase/beta-lactamase superfamily"/>
    <property type="match status" value="1"/>
</dbReference>
<dbReference type="GO" id="GO:0005886">
    <property type="term" value="C:plasma membrane"/>
    <property type="evidence" value="ECO:0007669"/>
    <property type="project" value="TreeGrafter"/>
</dbReference>